<evidence type="ECO:0000313" key="5">
    <source>
        <dbReference type="Proteomes" id="UP000051586"/>
    </source>
</evidence>
<evidence type="ECO:0000256" key="1">
    <source>
        <dbReference type="SAM" id="MobiDB-lite"/>
    </source>
</evidence>
<dbReference type="PATRIC" id="fig|1423745.4.peg.1116"/>
<accession>A0A0R2CN01</accession>
<dbReference type="STRING" id="1423745.GCA_001311215_01243"/>
<comment type="caution">
    <text evidence="4">The sequence shown here is derived from an EMBL/GenBank/DDBJ whole genome shotgun (WGS) entry which is preliminary data.</text>
</comment>
<feature type="chain" id="PRO_5006415782" description="DUF4097 domain-containing protein" evidence="2">
    <location>
        <begin position="34"/>
        <end position="259"/>
    </location>
</feature>
<proteinExistence type="predicted"/>
<organism evidence="4 5">
    <name type="scientific">Fructilactobacillus florum DSM 22689 = JCM 16035</name>
    <dbReference type="NCBI Taxonomy" id="1423745"/>
    <lineage>
        <taxon>Bacteria</taxon>
        <taxon>Bacillati</taxon>
        <taxon>Bacillota</taxon>
        <taxon>Bacilli</taxon>
        <taxon>Lactobacillales</taxon>
        <taxon>Lactobacillaceae</taxon>
        <taxon>Fructilactobacillus</taxon>
    </lineage>
</organism>
<sequence>MKKHGICSKAGLVAIGVGLFMLLTFGQSSSASAKTTQQSVASFNKVKVNLVSNDLKITTGDHFSVKTTNDKRLKPRIEVKDGTLQIKASKKQAQANQHNKWATVEITLPKGQQLENLEYQNVNGDLYVDQQEIDKANLESNTGSVKIKRSTINQGSTVSLDNGGLTITKGRLEGGVFNLKNGNLQMHNVSQRGTTKISNKNGDNEVIGANRKSGYALKTNNGTNKLFKKTTDDHQLTQKSKNSNQLSLTNENGDNTIKE</sequence>
<reference evidence="4 5" key="1">
    <citation type="journal article" date="2015" name="Genome Announc.">
        <title>Expanding the biotechnology potential of lactobacilli through comparative genomics of 213 strains and associated genera.</title>
        <authorList>
            <person name="Sun Z."/>
            <person name="Harris H.M."/>
            <person name="McCann A."/>
            <person name="Guo C."/>
            <person name="Argimon S."/>
            <person name="Zhang W."/>
            <person name="Yang X."/>
            <person name="Jeffery I.B."/>
            <person name="Cooney J.C."/>
            <person name="Kagawa T.F."/>
            <person name="Liu W."/>
            <person name="Song Y."/>
            <person name="Salvetti E."/>
            <person name="Wrobel A."/>
            <person name="Rasinkangas P."/>
            <person name="Parkhill J."/>
            <person name="Rea M.C."/>
            <person name="O'Sullivan O."/>
            <person name="Ritari J."/>
            <person name="Douillard F.P."/>
            <person name="Paul Ross R."/>
            <person name="Yang R."/>
            <person name="Briner A.E."/>
            <person name="Felis G.E."/>
            <person name="de Vos W.M."/>
            <person name="Barrangou R."/>
            <person name="Klaenhammer T.R."/>
            <person name="Caufield P.W."/>
            <person name="Cui Y."/>
            <person name="Zhang H."/>
            <person name="O'Toole P.W."/>
        </authorList>
    </citation>
    <scope>NUCLEOTIDE SEQUENCE [LARGE SCALE GENOMIC DNA]</scope>
    <source>
        <strain evidence="4 5">DSM 22689</strain>
    </source>
</reference>
<dbReference type="AlphaFoldDB" id="A0A0R2CN01"/>
<dbReference type="InterPro" id="IPR025164">
    <property type="entry name" value="Toastrack_DUF4097"/>
</dbReference>
<feature type="domain" description="DUF4097" evidence="3">
    <location>
        <begin position="44"/>
        <end position="257"/>
    </location>
</feature>
<dbReference type="EMBL" id="AYZI01000006">
    <property type="protein sequence ID" value="KRM91332.1"/>
    <property type="molecule type" value="Genomic_DNA"/>
</dbReference>
<name>A0A0R2CN01_9LACO</name>
<feature type="compositionally biased region" description="Polar residues" evidence="1">
    <location>
        <begin position="237"/>
        <end position="259"/>
    </location>
</feature>
<evidence type="ECO:0000259" key="3">
    <source>
        <dbReference type="Pfam" id="PF13349"/>
    </source>
</evidence>
<feature type="signal peptide" evidence="2">
    <location>
        <begin position="1"/>
        <end position="33"/>
    </location>
</feature>
<dbReference type="Proteomes" id="UP000051586">
    <property type="component" value="Unassembled WGS sequence"/>
</dbReference>
<dbReference type="RefSeq" id="WP_051393794.1">
    <property type="nucleotide sequence ID" value="NZ_AYZI01000006.1"/>
</dbReference>
<keyword evidence="2" id="KW-0732">Signal</keyword>
<gene>
    <name evidence="4" type="ORF">FC87_GL001053</name>
</gene>
<evidence type="ECO:0000256" key="2">
    <source>
        <dbReference type="SAM" id="SignalP"/>
    </source>
</evidence>
<dbReference type="Pfam" id="PF13349">
    <property type="entry name" value="DUF4097"/>
    <property type="match status" value="1"/>
</dbReference>
<protein>
    <recommendedName>
        <fullName evidence="3">DUF4097 domain-containing protein</fullName>
    </recommendedName>
</protein>
<evidence type="ECO:0000313" key="4">
    <source>
        <dbReference type="EMBL" id="KRM91332.1"/>
    </source>
</evidence>
<feature type="region of interest" description="Disordered" evidence="1">
    <location>
        <begin position="215"/>
        <end position="259"/>
    </location>
</feature>